<name>A0ABC8QQL5_9AQUA</name>
<dbReference type="SUPFAM" id="SSF49354">
    <property type="entry name" value="PapD-like"/>
    <property type="match status" value="1"/>
</dbReference>
<dbReference type="SUPFAM" id="SSF48403">
    <property type="entry name" value="Ankyrin repeat"/>
    <property type="match status" value="1"/>
</dbReference>
<feature type="domain" description="MSP" evidence="4">
    <location>
        <begin position="4"/>
        <end position="135"/>
    </location>
</feature>
<dbReference type="PANTHER" id="PTHR24126:SF42">
    <property type="entry name" value="PROTEIN VAPYRIN-LIKE-LIKE"/>
    <property type="match status" value="1"/>
</dbReference>
<dbReference type="Pfam" id="PF13637">
    <property type="entry name" value="Ank_4"/>
    <property type="match status" value="1"/>
</dbReference>
<dbReference type="InterPro" id="IPR013783">
    <property type="entry name" value="Ig-like_fold"/>
</dbReference>
<feature type="repeat" description="ANK" evidence="3">
    <location>
        <begin position="238"/>
        <end position="270"/>
    </location>
</feature>
<dbReference type="InterPro" id="IPR002110">
    <property type="entry name" value="Ankyrin_rpt"/>
</dbReference>
<protein>
    <recommendedName>
        <fullName evidence="4">MSP domain-containing protein</fullName>
    </recommendedName>
</protein>
<dbReference type="InterPro" id="IPR036770">
    <property type="entry name" value="Ankyrin_rpt-contain_sf"/>
</dbReference>
<feature type="repeat" description="ANK" evidence="3">
    <location>
        <begin position="305"/>
        <end position="337"/>
    </location>
</feature>
<gene>
    <name evidence="5" type="ORF">ILEXP_LOCUS1929</name>
</gene>
<dbReference type="PROSITE" id="PS50088">
    <property type="entry name" value="ANK_REPEAT"/>
    <property type="match status" value="7"/>
</dbReference>
<sequence>MDRLISLEPSNLVAIRIEPGQRCYGELVLRNVMYTMPVAFQLQPVNRTRYTVRPQTGIISPLKTLTVEITYHLPPNSNLPNSFPRCEDSFLLHSVVVPGAAVKDPSSTFDSVPIDWFTTKKKQVFIDSGIKILFVGSPVLAQLVTNGSMEEIRELLEKSDPAWKAADSVDADGQTLLHLAVAQSRPDLVQVLLEFEPNVEAKSRSGSSPLEVAASSGEALIVELLLAHRASTERSESSTWGPIHLAAGGGHMEVLRLLLLKGADVNTNTKDGKTALHLAVEERRRDCARLLLASGARPDDRNTGDSDTPLHIAAAIGDEHMVKLLLQKGANKDIRNRFGKTAYDVAAEHGHTKLFDSLSLGDSLCAAARKGEVRTINRLLEKGAAINGRDLHGWTALHRACFKGRLDAIRTLIDKGVDVNGRDEDGYTALHCAVESGHAEVIELLIKKGADVEARTNKGVSAMQIAESLHYSGITRILIQGGATKDRVPMVTAPTKKESQSFRKGMGAQEMEIGTFKKKPTRAKVLRSSFNRSGQLMAVL</sequence>
<dbReference type="PANTHER" id="PTHR24126">
    <property type="entry name" value="ANKYRIN REPEAT, PH AND SEC7 DOMAIN CONTAINING PROTEIN SECG-RELATED"/>
    <property type="match status" value="1"/>
</dbReference>
<dbReference type="Gene3D" id="2.60.40.10">
    <property type="entry name" value="Immunoglobulins"/>
    <property type="match status" value="1"/>
</dbReference>
<feature type="repeat" description="ANK" evidence="3">
    <location>
        <begin position="205"/>
        <end position="237"/>
    </location>
</feature>
<feature type="repeat" description="ANK" evidence="3">
    <location>
        <begin position="392"/>
        <end position="424"/>
    </location>
</feature>
<feature type="repeat" description="ANK" evidence="3">
    <location>
        <begin position="271"/>
        <end position="303"/>
    </location>
</feature>
<proteinExistence type="predicted"/>
<keyword evidence="1" id="KW-0677">Repeat</keyword>
<evidence type="ECO:0000313" key="5">
    <source>
        <dbReference type="EMBL" id="CAK9135006.1"/>
    </source>
</evidence>
<dbReference type="Pfam" id="PF00635">
    <property type="entry name" value="Motile_Sperm"/>
    <property type="match status" value="1"/>
</dbReference>
<dbReference type="Proteomes" id="UP001642360">
    <property type="component" value="Unassembled WGS sequence"/>
</dbReference>
<dbReference type="InterPro" id="IPR000535">
    <property type="entry name" value="MSP_dom"/>
</dbReference>
<comment type="caution">
    <text evidence="5">The sequence shown here is derived from an EMBL/GenBank/DDBJ whole genome shotgun (WGS) entry which is preliminary data.</text>
</comment>
<feature type="repeat" description="ANK" evidence="3">
    <location>
        <begin position="425"/>
        <end position="457"/>
    </location>
</feature>
<evidence type="ECO:0000256" key="3">
    <source>
        <dbReference type="PROSITE-ProRule" id="PRU00023"/>
    </source>
</evidence>
<dbReference type="AlphaFoldDB" id="A0ABC8QQL5"/>
<dbReference type="SMART" id="SM00248">
    <property type="entry name" value="ANK"/>
    <property type="match status" value="9"/>
</dbReference>
<dbReference type="PROSITE" id="PS50297">
    <property type="entry name" value="ANK_REP_REGION"/>
    <property type="match status" value="7"/>
</dbReference>
<reference evidence="5 6" key="1">
    <citation type="submission" date="2024-02" db="EMBL/GenBank/DDBJ databases">
        <authorList>
            <person name="Vignale AGUSTIN F."/>
            <person name="Sosa J E."/>
            <person name="Modenutti C."/>
        </authorList>
    </citation>
    <scope>NUCLEOTIDE SEQUENCE [LARGE SCALE GENOMIC DNA]</scope>
</reference>
<dbReference type="EMBL" id="CAUOFW020000686">
    <property type="protein sequence ID" value="CAK9135006.1"/>
    <property type="molecule type" value="Genomic_DNA"/>
</dbReference>
<dbReference type="InterPro" id="IPR008962">
    <property type="entry name" value="PapD-like_sf"/>
</dbReference>
<evidence type="ECO:0000313" key="6">
    <source>
        <dbReference type="Proteomes" id="UP001642360"/>
    </source>
</evidence>
<keyword evidence="2 3" id="KW-0040">ANK repeat</keyword>
<evidence type="ECO:0000259" key="4">
    <source>
        <dbReference type="PROSITE" id="PS50202"/>
    </source>
</evidence>
<dbReference type="Pfam" id="PF12796">
    <property type="entry name" value="Ank_2"/>
    <property type="match status" value="3"/>
</dbReference>
<feature type="repeat" description="ANK" evidence="3">
    <location>
        <begin position="172"/>
        <end position="204"/>
    </location>
</feature>
<dbReference type="PRINTS" id="PR01415">
    <property type="entry name" value="ANKYRIN"/>
</dbReference>
<accession>A0ABC8QQL5</accession>
<organism evidence="5 6">
    <name type="scientific">Ilex paraguariensis</name>
    <name type="common">yerba mate</name>
    <dbReference type="NCBI Taxonomy" id="185542"/>
    <lineage>
        <taxon>Eukaryota</taxon>
        <taxon>Viridiplantae</taxon>
        <taxon>Streptophyta</taxon>
        <taxon>Embryophyta</taxon>
        <taxon>Tracheophyta</taxon>
        <taxon>Spermatophyta</taxon>
        <taxon>Magnoliopsida</taxon>
        <taxon>eudicotyledons</taxon>
        <taxon>Gunneridae</taxon>
        <taxon>Pentapetalae</taxon>
        <taxon>asterids</taxon>
        <taxon>campanulids</taxon>
        <taxon>Aquifoliales</taxon>
        <taxon>Aquifoliaceae</taxon>
        <taxon>Ilex</taxon>
    </lineage>
</organism>
<evidence type="ECO:0000256" key="1">
    <source>
        <dbReference type="ARBA" id="ARBA00022737"/>
    </source>
</evidence>
<keyword evidence="6" id="KW-1185">Reference proteome</keyword>
<evidence type="ECO:0000256" key="2">
    <source>
        <dbReference type="ARBA" id="ARBA00023043"/>
    </source>
</evidence>
<dbReference type="Gene3D" id="1.25.40.20">
    <property type="entry name" value="Ankyrin repeat-containing domain"/>
    <property type="match status" value="2"/>
</dbReference>
<dbReference type="PROSITE" id="PS50202">
    <property type="entry name" value="MSP"/>
    <property type="match status" value="1"/>
</dbReference>